<dbReference type="InterPro" id="IPR050904">
    <property type="entry name" value="Adhesion/Biosynth-related"/>
</dbReference>
<accession>A0A8H7BHB4</accession>
<dbReference type="AlphaFoldDB" id="A0A8H7BHB4"/>
<protein>
    <recommendedName>
        <fullName evidence="3">FAS1 domain-containing protein</fullName>
    </recommendedName>
</protein>
<evidence type="ECO:0000313" key="5">
    <source>
        <dbReference type="Proteomes" id="UP000605846"/>
    </source>
</evidence>
<sequence length="329" mass="35387">MHFAPIVLVVGVLVSLAASQLTGSTILQILNTTQLSPAYEFLRLLNSSSEYRPVMDLLNQTGNITVFAPSDKFYKQFQKQSQGGGQTSSGQGGSSDNQTSNATSTGPPSPFPTWLLTQNFTVADLIKYHIVNSSFLLNDLTNQTVVNSTLSNNQTTSKFPYGLPLLIQSNVTDPSNSSNAGFWVGNGRRAANVVLSDIVASNGVLHIIDNILLPPQAPTEVIKNVSSLSELAKAIQRYPELGARLNSTSNTMERLVRAHFLEGVYYTTNFTEAAGGNGTITVTTAANTSLPITVNGTRIRVNNTINVVESNILMNNGVLHVIDQAFQPQ</sequence>
<name>A0A8H7BHB4_9FUNG</name>
<dbReference type="SMART" id="SM00554">
    <property type="entry name" value="FAS1"/>
    <property type="match status" value="2"/>
</dbReference>
<dbReference type="GO" id="GO:0005615">
    <property type="term" value="C:extracellular space"/>
    <property type="evidence" value="ECO:0007669"/>
    <property type="project" value="TreeGrafter"/>
</dbReference>
<dbReference type="InterPro" id="IPR000782">
    <property type="entry name" value="FAS1_domain"/>
</dbReference>
<dbReference type="OrthoDB" id="286301at2759"/>
<dbReference type="Pfam" id="PF02469">
    <property type="entry name" value="Fasciclin"/>
    <property type="match status" value="2"/>
</dbReference>
<evidence type="ECO:0000313" key="4">
    <source>
        <dbReference type="EMBL" id="KAF7723482.1"/>
    </source>
</evidence>
<keyword evidence="5" id="KW-1185">Reference proteome</keyword>
<feature type="signal peptide" evidence="2">
    <location>
        <begin position="1"/>
        <end position="19"/>
    </location>
</feature>
<dbReference type="PROSITE" id="PS50213">
    <property type="entry name" value="FAS1"/>
    <property type="match status" value="2"/>
</dbReference>
<evidence type="ECO:0000259" key="3">
    <source>
        <dbReference type="PROSITE" id="PS50213"/>
    </source>
</evidence>
<dbReference type="SUPFAM" id="SSF82153">
    <property type="entry name" value="FAS1 domain"/>
    <property type="match status" value="2"/>
</dbReference>
<keyword evidence="2" id="KW-0732">Signal</keyword>
<reference evidence="4" key="1">
    <citation type="submission" date="2020-01" db="EMBL/GenBank/DDBJ databases">
        <title>Genome Sequencing of Three Apophysomyces-Like Fungal Strains Confirms a Novel Fungal Genus in the Mucoromycota with divergent Burkholderia-like Endosymbiotic Bacteria.</title>
        <authorList>
            <person name="Stajich J.E."/>
            <person name="Macias A.M."/>
            <person name="Carter-House D."/>
            <person name="Lovett B."/>
            <person name="Kasson L.R."/>
            <person name="Berry K."/>
            <person name="Grigoriev I."/>
            <person name="Chang Y."/>
            <person name="Spatafora J."/>
            <person name="Kasson M.T."/>
        </authorList>
    </citation>
    <scope>NUCLEOTIDE SEQUENCE</scope>
    <source>
        <strain evidence="4">NRRL A-21654</strain>
    </source>
</reference>
<comment type="caution">
    <text evidence="4">The sequence shown here is derived from an EMBL/GenBank/DDBJ whole genome shotgun (WGS) entry which is preliminary data.</text>
</comment>
<feature type="compositionally biased region" description="Gly residues" evidence="1">
    <location>
        <begin position="82"/>
        <end position="93"/>
    </location>
</feature>
<proteinExistence type="predicted"/>
<evidence type="ECO:0000256" key="2">
    <source>
        <dbReference type="SAM" id="SignalP"/>
    </source>
</evidence>
<dbReference type="InterPro" id="IPR036378">
    <property type="entry name" value="FAS1_dom_sf"/>
</dbReference>
<feature type="region of interest" description="Disordered" evidence="1">
    <location>
        <begin position="78"/>
        <end position="109"/>
    </location>
</feature>
<feature type="domain" description="FAS1" evidence="3">
    <location>
        <begin position="211"/>
        <end position="326"/>
    </location>
</feature>
<gene>
    <name evidence="4" type="ORF">EC973_001993</name>
</gene>
<dbReference type="Proteomes" id="UP000605846">
    <property type="component" value="Unassembled WGS sequence"/>
</dbReference>
<evidence type="ECO:0000256" key="1">
    <source>
        <dbReference type="SAM" id="MobiDB-lite"/>
    </source>
</evidence>
<feature type="chain" id="PRO_5034105284" description="FAS1 domain-containing protein" evidence="2">
    <location>
        <begin position="20"/>
        <end position="329"/>
    </location>
</feature>
<organism evidence="4 5">
    <name type="scientific">Apophysomyces ossiformis</name>
    <dbReference type="NCBI Taxonomy" id="679940"/>
    <lineage>
        <taxon>Eukaryota</taxon>
        <taxon>Fungi</taxon>
        <taxon>Fungi incertae sedis</taxon>
        <taxon>Mucoromycota</taxon>
        <taxon>Mucoromycotina</taxon>
        <taxon>Mucoromycetes</taxon>
        <taxon>Mucorales</taxon>
        <taxon>Mucorineae</taxon>
        <taxon>Mucoraceae</taxon>
        <taxon>Apophysomyces</taxon>
    </lineage>
</organism>
<dbReference type="EMBL" id="JABAYA010000150">
    <property type="protein sequence ID" value="KAF7723482.1"/>
    <property type="molecule type" value="Genomic_DNA"/>
</dbReference>
<dbReference type="PANTHER" id="PTHR10900:SF77">
    <property type="entry name" value="FI19380P1"/>
    <property type="match status" value="1"/>
</dbReference>
<feature type="domain" description="FAS1" evidence="3">
    <location>
        <begin position="22"/>
        <end position="212"/>
    </location>
</feature>
<dbReference type="Gene3D" id="2.30.180.10">
    <property type="entry name" value="FAS1 domain"/>
    <property type="match status" value="2"/>
</dbReference>
<dbReference type="PANTHER" id="PTHR10900">
    <property type="entry name" value="PERIOSTIN-RELATED"/>
    <property type="match status" value="1"/>
</dbReference>